<organism evidence="1 2">
    <name type="scientific">Helicobacter zhangjianzhongii</name>
    <dbReference type="NCBI Taxonomy" id="2974574"/>
    <lineage>
        <taxon>Bacteria</taxon>
        <taxon>Pseudomonadati</taxon>
        <taxon>Campylobacterota</taxon>
        <taxon>Epsilonproteobacteria</taxon>
        <taxon>Campylobacterales</taxon>
        <taxon>Helicobacteraceae</taxon>
        <taxon>Helicobacter</taxon>
    </lineage>
</organism>
<comment type="caution">
    <text evidence="1">The sequence shown here is derived from an EMBL/GenBank/DDBJ whole genome shotgun (WGS) entry which is preliminary data.</text>
</comment>
<dbReference type="Proteomes" id="UP001173802">
    <property type="component" value="Unassembled WGS sequence"/>
</dbReference>
<gene>
    <name evidence="1" type="ORF">NYG90_02220</name>
</gene>
<sequence length="517" mass="56272">MDSKKKTPKVDSSTATSLNKPAKDSKISTHIGAESAFDSQLVELQKVDSRKNAQSLNKPQAAGLCGKNTRAESAFDTKAAGGRIFDEKAGLCSGEQGDKTCGLSTQRATNSPLFRKKPTPKMKKPNDSAILQVYSRLPIIFNKGQGVYLYDTQGREYLDFGAGIAVNALGYGNTAFNTALKEQIDKLLHISNLYYNLPAIEAATKLAKASGLDRVFFTNSGAEACEGALKVAKKYAYEKGIKSPQIIAMKDSFHGRTLGALSVTGNSAYQKPFKPLLSGVKFARFNDIASVERLITPKTCAIMLETIQGEGGVTPASKEFLHAMRKLCDRHDMLLILDEIQCGMGRSGSMFAYEQYGIMPDIITTAKALGCGVPVGAFVLSQKVADLSLKPGDHGSTYGGNPFVCAAVSKVFDIFEELQLVQRVIKLTPSLTQVLQELCDRYDFLHSVRGKGFLQGVQIDPKSKIQAKHIVQLAIEEGLIILSASHNVLRFAPPLIITQEHIELMRQRLTRALDRVS</sequence>
<name>A0ACC6FQH6_9HELI</name>
<keyword evidence="1" id="KW-0032">Aminotransferase</keyword>
<dbReference type="EMBL" id="JANURN010000002">
    <property type="protein sequence ID" value="MDL0081504.1"/>
    <property type="molecule type" value="Genomic_DNA"/>
</dbReference>
<keyword evidence="2" id="KW-1185">Reference proteome</keyword>
<protein>
    <submittedName>
        <fullName evidence="1">Aspartate aminotransferase family protein</fullName>
    </submittedName>
</protein>
<evidence type="ECO:0000313" key="2">
    <source>
        <dbReference type="Proteomes" id="UP001173802"/>
    </source>
</evidence>
<proteinExistence type="predicted"/>
<reference evidence="1 2" key="1">
    <citation type="journal article" date="2023" name="Microorganisms">
        <title>Isolation and Genomic Characteristics of Cat-Borne Campylobacter felis sp. nov. and Sheep-Borne Campylobacter ovis sp. nov.</title>
        <authorList>
            <person name="Wang H."/>
            <person name="Li Y."/>
            <person name="Gu Y."/>
            <person name="Zhou G."/>
            <person name="Chen X."/>
            <person name="Zhang X."/>
            <person name="Shao Z."/>
            <person name="Zhang J."/>
            <person name="Zhang M."/>
        </authorList>
    </citation>
    <scope>NUCLEOTIDE SEQUENCE [LARGE SCALE GENOMIC DNA]</scope>
    <source>
        <strain evidence="1 2">XJK30-2</strain>
    </source>
</reference>
<keyword evidence="1" id="KW-0808">Transferase</keyword>
<evidence type="ECO:0000313" key="1">
    <source>
        <dbReference type="EMBL" id="MDL0081504.1"/>
    </source>
</evidence>
<accession>A0ACC6FQH6</accession>